<feature type="compositionally biased region" description="Polar residues" evidence="2">
    <location>
        <begin position="347"/>
        <end position="369"/>
    </location>
</feature>
<keyword evidence="4" id="KW-1185">Reference proteome</keyword>
<dbReference type="InterPro" id="IPR000408">
    <property type="entry name" value="Reg_chr_condens"/>
</dbReference>
<dbReference type="PANTHER" id="PTHR46089:SF4">
    <property type="entry name" value="VPS9 DOMAIN-CONTAINING PROTEIN"/>
    <property type="match status" value="1"/>
</dbReference>
<accession>A0A0M3KBG3</accession>
<evidence type="ECO:0000256" key="1">
    <source>
        <dbReference type="PROSITE-ProRule" id="PRU00235"/>
    </source>
</evidence>
<organism evidence="5">
    <name type="scientific">Anisakis simplex</name>
    <name type="common">Herring worm</name>
    <dbReference type="NCBI Taxonomy" id="6269"/>
    <lineage>
        <taxon>Eukaryota</taxon>
        <taxon>Metazoa</taxon>
        <taxon>Ecdysozoa</taxon>
        <taxon>Nematoda</taxon>
        <taxon>Chromadorea</taxon>
        <taxon>Rhabditida</taxon>
        <taxon>Spirurina</taxon>
        <taxon>Ascaridomorpha</taxon>
        <taxon>Ascaridoidea</taxon>
        <taxon>Anisakidae</taxon>
        <taxon>Anisakis</taxon>
        <taxon>Anisakis simplex complex</taxon>
    </lineage>
</organism>
<dbReference type="WBParaSite" id="ASIM_0001831001-mRNA-1">
    <property type="protein sequence ID" value="ASIM_0001831001-mRNA-1"/>
    <property type="gene ID" value="ASIM_0001831001"/>
</dbReference>
<dbReference type="Gene3D" id="2.130.10.30">
    <property type="entry name" value="Regulator of chromosome condensation 1/beta-lactamase-inhibitor protein II"/>
    <property type="match status" value="2"/>
</dbReference>
<dbReference type="Proteomes" id="UP000267096">
    <property type="component" value="Unassembled WGS sequence"/>
</dbReference>
<dbReference type="PROSITE" id="PS50012">
    <property type="entry name" value="RCC1_3"/>
    <property type="match status" value="2"/>
</dbReference>
<reference evidence="5" key="1">
    <citation type="submission" date="2017-02" db="UniProtKB">
        <authorList>
            <consortium name="WormBaseParasite"/>
        </authorList>
    </citation>
    <scope>IDENTIFICATION</scope>
</reference>
<dbReference type="EMBL" id="UYRR01034479">
    <property type="protein sequence ID" value="VDK61188.1"/>
    <property type="molecule type" value="Genomic_DNA"/>
</dbReference>
<feature type="repeat" description="RCC1" evidence="1">
    <location>
        <begin position="379"/>
        <end position="430"/>
    </location>
</feature>
<feature type="region of interest" description="Disordered" evidence="2">
    <location>
        <begin position="327"/>
        <end position="373"/>
    </location>
</feature>
<name>A0A0M3KBG3_ANISI</name>
<dbReference type="PROSITE" id="PS00626">
    <property type="entry name" value="RCC1_2"/>
    <property type="match status" value="1"/>
</dbReference>
<dbReference type="SUPFAM" id="SSF50985">
    <property type="entry name" value="RCC1/BLIP-II"/>
    <property type="match status" value="2"/>
</dbReference>
<evidence type="ECO:0000313" key="3">
    <source>
        <dbReference type="EMBL" id="VDK61188.1"/>
    </source>
</evidence>
<feature type="compositionally biased region" description="Low complexity" evidence="2">
    <location>
        <begin position="333"/>
        <end position="346"/>
    </location>
</feature>
<dbReference type="PANTHER" id="PTHR46089">
    <property type="entry name" value="ALSIN HOMOLOG"/>
    <property type="match status" value="1"/>
</dbReference>
<dbReference type="InterPro" id="IPR051984">
    <property type="entry name" value="Alsin"/>
</dbReference>
<protein>
    <submittedName>
        <fullName evidence="5">Alsin</fullName>
    </submittedName>
</protein>
<feature type="repeat" description="RCC1" evidence="1">
    <location>
        <begin position="431"/>
        <end position="482"/>
    </location>
</feature>
<dbReference type="AlphaFoldDB" id="A0A0M3KBG3"/>
<reference evidence="3 4" key="2">
    <citation type="submission" date="2018-11" db="EMBL/GenBank/DDBJ databases">
        <authorList>
            <consortium name="Pathogen Informatics"/>
        </authorList>
    </citation>
    <scope>NUCLEOTIDE SEQUENCE [LARGE SCALE GENOMIC DNA]</scope>
</reference>
<dbReference type="Pfam" id="PF00415">
    <property type="entry name" value="RCC1"/>
    <property type="match status" value="1"/>
</dbReference>
<evidence type="ECO:0000313" key="5">
    <source>
        <dbReference type="WBParaSite" id="ASIM_0001831001-mRNA-1"/>
    </source>
</evidence>
<evidence type="ECO:0000256" key="2">
    <source>
        <dbReference type="SAM" id="MobiDB-lite"/>
    </source>
</evidence>
<dbReference type="InterPro" id="IPR009091">
    <property type="entry name" value="RCC1/BLIP-II"/>
</dbReference>
<evidence type="ECO:0000313" key="4">
    <source>
        <dbReference type="Proteomes" id="UP000267096"/>
    </source>
</evidence>
<gene>
    <name evidence="3" type="ORF">ASIM_LOCUS17711</name>
</gene>
<proteinExistence type="predicted"/>
<dbReference type="OrthoDB" id="5370059at2759"/>
<sequence>MNESSFQLKLLPNGRTECYLSEDSELFHTTISYIYASAESLFVISEDGRLFARGKTNFGQCGVIQTEEIEQFREIKLVAPLAICPHGITVTSNEAICVRQVAASERQVCVMDDEGHLWSYGDRSLKIDSNGCIEARMLPLSQSRRVVQLEAGRSHFVCLVAYCVDDTERATEFASDAQFVRSHILPSEHCARCREENECRLSTLMQRADDDAEESHELEEMVRHDDETSEKLMTAARNFRLLLQGDSSPSSSSSPRARTLPLQSEPSYFRSSFSRRAHLTSNNQSTADGAIEMSTIGPSTIGLDLMNLPGGRFTFVSLDNLPLTYMDSDENESSSNTSNTDQTNTTIASNSSHRSATSTPRKTATNASSTHRDERRFPLEVWTWGENNVGQLGHNDQIARREPFKIAALSGICCIKISSGDYHSVALTGTGELYVWGSNKCGQLKQSDQPYITIPTLFKVGSQSSVLDVSASVSQTALIVSGIDATPTVYFCGHNTYSDFTPMNTPQTFRISSVEKIGFPMCVRLLGVDLMLGICERHQNIDSSSN</sequence>
<feature type="region of interest" description="Disordered" evidence="2">
    <location>
        <begin position="244"/>
        <end position="267"/>
    </location>
</feature>